<organism evidence="1 2">
    <name type="scientific">Kribbella antiqua</name>
    <dbReference type="NCBI Taxonomy" id="2512217"/>
    <lineage>
        <taxon>Bacteria</taxon>
        <taxon>Bacillati</taxon>
        <taxon>Actinomycetota</taxon>
        <taxon>Actinomycetes</taxon>
        <taxon>Propionibacteriales</taxon>
        <taxon>Kribbellaceae</taxon>
        <taxon>Kribbella</taxon>
    </lineage>
</organism>
<sequence>MVENPPASTPEPNWYKPFEIRYSIAFNDKAWRKVHPPHLAAAVAAGEAAIRAHLQSVTPVPYSVAEVEAQASYSRRLWDSEWEYEEEGVEEPSAEDLEAKA</sequence>
<comment type="caution">
    <text evidence="1">The sequence shown here is derived from an EMBL/GenBank/DDBJ whole genome shotgun (WGS) entry which is preliminary data.</text>
</comment>
<keyword evidence="2" id="KW-1185">Reference proteome</keyword>
<evidence type="ECO:0000313" key="1">
    <source>
        <dbReference type="EMBL" id="TCO41056.1"/>
    </source>
</evidence>
<gene>
    <name evidence="1" type="ORF">EV646_116148</name>
</gene>
<evidence type="ECO:0000313" key="2">
    <source>
        <dbReference type="Proteomes" id="UP000295573"/>
    </source>
</evidence>
<dbReference type="EMBL" id="SLWR01000016">
    <property type="protein sequence ID" value="TCO41056.1"/>
    <property type="molecule type" value="Genomic_DNA"/>
</dbReference>
<proteinExistence type="predicted"/>
<name>A0A4R2IAG5_9ACTN</name>
<dbReference type="AlphaFoldDB" id="A0A4R2IAG5"/>
<protein>
    <submittedName>
        <fullName evidence="1">Uncharacterized protein</fullName>
    </submittedName>
</protein>
<accession>A0A4R2IAG5</accession>
<dbReference type="Proteomes" id="UP000295573">
    <property type="component" value="Unassembled WGS sequence"/>
</dbReference>
<reference evidence="1 2" key="1">
    <citation type="journal article" date="2015" name="Stand. Genomic Sci.">
        <title>Genomic Encyclopedia of Bacterial and Archaeal Type Strains, Phase III: the genomes of soil and plant-associated and newly described type strains.</title>
        <authorList>
            <person name="Whitman W.B."/>
            <person name="Woyke T."/>
            <person name="Klenk H.P."/>
            <person name="Zhou Y."/>
            <person name="Lilburn T.G."/>
            <person name="Beck B.J."/>
            <person name="De Vos P."/>
            <person name="Vandamme P."/>
            <person name="Eisen J.A."/>
            <person name="Garrity G."/>
            <person name="Hugenholtz P."/>
            <person name="Kyrpides N.C."/>
        </authorList>
    </citation>
    <scope>NUCLEOTIDE SEQUENCE [LARGE SCALE GENOMIC DNA]</scope>
    <source>
        <strain evidence="1 2">VKM Ac-2541</strain>
    </source>
</reference>
<dbReference type="RefSeq" id="WP_132156545.1">
    <property type="nucleotide sequence ID" value="NZ_SLWR01000016.1"/>
</dbReference>